<evidence type="ECO:0000256" key="4">
    <source>
        <dbReference type="ARBA" id="ARBA00037981"/>
    </source>
</evidence>
<keyword evidence="7" id="KW-1185">Reference proteome</keyword>
<comment type="cofactor">
    <cofactor evidence="1">
        <name>FAD</name>
        <dbReference type="ChEBI" id="CHEBI:57692"/>
    </cofactor>
</comment>
<proteinExistence type="inferred from homology"/>
<evidence type="ECO:0000259" key="5">
    <source>
        <dbReference type="Pfam" id="PF02525"/>
    </source>
</evidence>
<dbReference type="PANTHER" id="PTHR46305:SF3">
    <property type="entry name" value="NADPH:QUINONE OXIDOREDUCTASE MDAB"/>
    <property type="match status" value="1"/>
</dbReference>
<dbReference type="AlphaFoldDB" id="A0A4Q0Y1S4"/>
<dbReference type="InterPro" id="IPR003680">
    <property type="entry name" value="Flavodoxin_fold"/>
</dbReference>
<comment type="caution">
    <text evidence="6">The sequence shown here is derived from an EMBL/GenBank/DDBJ whole genome shotgun (WGS) entry which is preliminary data.</text>
</comment>
<dbReference type="InterPro" id="IPR029039">
    <property type="entry name" value="Flavoprotein-like_sf"/>
</dbReference>
<sequence>MKKALIINAYETYKGIGEGKLNKNLCQIAEKTLIKKGYQVKTTILEDEYVLEDELKKNIEADIIFVQFPVYWFSAPALYKKYIDEVYGFGYANGFLCQGDGRTRRDLNKKYGSGGLKNGAKYMLSSTWNAPKEAFNNKNQFFDDKSVDEVLISIHKTYQFFGMQALPSFSIYNIFKDNTIENDVKQFEEHIENIF</sequence>
<feature type="domain" description="Flavodoxin-like fold" evidence="5">
    <location>
        <begin position="3"/>
        <end position="191"/>
    </location>
</feature>
<accession>A0A4Q0Y1S4</accession>
<evidence type="ECO:0000256" key="2">
    <source>
        <dbReference type="ARBA" id="ARBA00022630"/>
    </source>
</evidence>
<name>A0A4Q0Y1S4_9BACT</name>
<keyword evidence="2" id="KW-0285">Flavoprotein</keyword>
<gene>
    <name evidence="6" type="ORF">CRV06_08920</name>
</gene>
<organism evidence="6 7">
    <name type="scientific">Halarcobacter anaerophilus</name>
    <dbReference type="NCBI Taxonomy" id="877500"/>
    <lineage>
        <taxon>Bacteria</taxon>
        <taxon>Pseudomonadati</taxon>
        <taxon>Campylobacterota</taxon>
        <taxon>Epsilonproteobacteria</taxon>
        <taxon>Campylobacterales</taxon>
        <taxon>Arcobacteraceae</taxon>
        <taxon>Halarcobacter</taxon>
    </lineage>
</organism>
<evidence type="ECO:0000256" key="3">
    <source>
        <dbReference type="ARBA" id="ARBA00022827"/>
    </source>
</evidence>
<dbReference type="OrthoDB" id="9798454at2"/>
<dbReference type="InterPro" id="IPR052397">
    <property type="entry name" value="NADPH-QR_MdaB"/>
</dbReference>
<comment type="similarity">
    <text evidence="4">Belongs to the oxidoreductase MdaB family.</text>
</comment>
<evidence type="ECO:0000313" key="7">
    <source>
        <dbReference type="Proteomes" id="UP000290191"/>
    </source>
</evidence>
<evidence type="ECO:0000313" key="6">
    <source>
        <dbReference type="EMBL" id="RXJ62579.1"/>
    </source>
</evidence>
<dbReference type="PANTHER" id="PTHR46305">
    <property type="match status" value="1"/>
</dbReference>
<protein>
    <submittedName>
        <fullName evidence="6">Flavodoxin</fullName>
    </submittedName>
</protein>
<dbReference type="Pfam" id="PF02525">
    <property type="entry name" value="Flavodoxin_2"/>
    <property type="match status" value="1"/>
</dbReference>
<dbReference type="Gene3D" id="3.40.50.360">
    <property type="match status" value="1"/>
</dbReference>
<dbReference type="Proteomes" id="UP000290191">
    <property type="component" value="Unassembled WGS sequence"/>
</dbReference>
<dbReference type="EMBL" id="PDKO01000007">
    <property type="protein sequence ID" value="RXJ62579.1"/>
    <property type="molecule type" value="Genomic_DNA"/>
</dbReference>
<dbReference type="SUPFAM" id="SSF52218">
    <property type="entry name" value="Flavoproteins"/>
    <property type="match status" value="1"/>
</dbReference>
<reference evidence="6 7" key="1">
    <citation type="submission" date="2017-10" db="EMBL/GenBank/DDBJ databases">
        <title>Genomics of the genus Arcobacter.</title>
        <authorList>
            <person name="Perez-Cataluna A."/>
            <person name="Figueras M.J."/>
        </authorList>
    </citation>
    <scope>NUCLEOTIDE SEQUENCE [LARGE SCALE GENOMIC DNA]</scope>
    <source>
        <strain evidence="6 7">DSM 24636</strain>
    </source>
</reference>
<keyword evidence="3" id="KW-0274">FAD</keyword>
<dbReference type="RefSeq" id="WP_129082204.1">
    <property type="nucleotide sequence ID" value="NZ_CP041070.1"/>
</dbReference>
<evidence type="ECO:0000256" key="1">
    <source>
        <dbReference type="ARBA" id="ARBA00001974"/>
    </source>
</evidence>